<gene>
    <name evidence="8" type="ORF">ATL40_2484</name>
</gene>
<dbReference type="InterPro" id="IPR022791">
    <property type="entry name" value="L-PG_synthase/AglD"/>
</dbReference>
<evidence type="ECO:0000256" key="6">
    <source>
        <dbReference type="SAM" id="MobiDB-lite"/>
    </source>
</evidence>
<feature type="transmembrane region" description="Helical" evidence="7">
    <location>
        <begin position="78"/>
        <end position="102"/>
    </location>
</feature>
<organism evidence="8 9">
    <name type="scientific">Serinibacter salmoneus</name>
    <dbReference type="NCBI Taxonomy" id="556530"/>
    <lineage>
        <taxon>Bacteria</taxon>
        <taxon>Bacillati</taxon>
        <taxon>Actinomycetota</taxon>
        <taxon>Actinomycetes</taxon>
        <taxon>Micrococcales</taxon>
        <taxon>Beutenbergiaceae</taxon>
        <taxon>Serinibacter</taxon>
    </lineage>
</organism>
<dbReference type="Pfam" id="PF03706">
    <property type="entry name" value="LPG_synthase_TM"/>
    <property type="match status" value="1"/>
</dbReference>
<keyword evidence="9" id="KW-1185">Reference proteome</keyword>
<dbReference type="Proteomes" id="UP000224915">
    <property type="component" value="Unassembled WGS sequence"/>
</dbReference>
<evidence type="ECO:0000313" key="9">
    <source>
        <dbReference type="Proteomes" id="UP000224915"/>
    </source>
</evidence>
<feature type="transmembrane region" description="Helical" evidence="7">
    <location>
        <begin position="172"/>
        <end position="191"/>
    </location>
</feature>
<feature type="transmembrane region" description="Helical" evidence="7">
    <location>
        <begin position="811"/>
        <end position="836"/>
    </location>
</feature>
<dbReference type="OrthoDB" id="5242664at2"/>
<proteinExistence type="predicted"/>
<feature type="compositionally biased region" description="Low complexity" evidence="6">
    <location>
        <begin position="384"/>
        <end position="394"/>
    </location>
</feature>
<dbReference type="RefSeq" id="WP_098469786.1">
    <property type="nucleotide sequence ID" value="NZ_PDJD01000001.1"/>
</dbReference>
<feature type="transmembrane region" description="Helical" evidence="7">
    <location>
        <begin position="552"/>
        <end position="570"/>
    </location>
</feature>
<feature type="transmembrane region" description="Helical" evidence="7">
    <location>
        <begin position="782"/>
        <end position="799"/>
    </location>
</feature>
<reference evidence="8 9" key="1">
    <citation type="submission" date="2017-10" db="EMBL/GenBank/DDBJ databases">
        <title>Sequencing the genomes of 1000 actinobacteria strains.</title>
        <authorList>
            <person name="Klenk H.-P."/>
        </authorList>
    </citation>
    <scope>NUCLEOTIDE SEQUENCE [LARGE SCALE GENOMIC DNA]</scope>
    <source>
        <strain evidence="8 9">DSM 21801</strain>
    </source>
</reference>
<feature type="transmembrane region" description="Helical" evidence="7">
    <location>
        <begin position="109"/>
        <end position="126"/>
    </location>
</feature>
<evidence type="ECO:0000256" key="4">
    <source>
        <dbReference type="ARBA" id="ARBA00022989"/>
    </source>
</evidence>
<feature type="transmembrane region" description="Helical" evidence="7">
    <location>
        <begin position="138"/>
        <end position="165"/>
    </location>
</feature>
<dbReference type="AlphaFoldDB" id="A0A2A9D4U0"/>
<evidence type="ECO:0000256" key="7">
    <source>
        <dbReference type="SAM" id="Phobius"/>
    </source>
</evidence>
<evidence type="ECO:0000256" key="3">
    <source>
        <dbReference type="ARBA" id="ARBA00022692"/>
    </source>
</evidence>
<keyword evidence="5 7" id="KW-0472">Membrane</keyword>
<sequence>MSQSDPTAPPADSTAAEGPAALYRIVTRRASWSDIRVTIGFLLLAALGLALASVASGITAQADQQVRALLTGVPSTVLHIALVVLQSAAIVLALGTLVALIARRRAKHLVRVLAAMLLAAIAFWGVSQLDFEQSDGAALAPVAVGFGPVVSSYLIATAAAVVAALRTVIERTWLVLLWVLVALLALVRTLASPSAPLDVLLAIGVGGLAGTLILLAFGAPVRELTSAGIVAALGSGGVQVRDAEPSTRPGWQFRAVLGVPGPDAAAHSGTGTGTGTDPEVVATGTALAIRVVDRRTWEVDTVGRAWRRLRLRDNADDIAHPSPLREVTAEAMAMMLAREHGVNAPRVRTVTSAVQGAGVLAADMVPGPTLLEALQPAVAAENSGDPTGDQAGDQAGDGAGAGASAQSTAEADALLRSAWRQIAGLHRARIAHHALSSDHLRALDGQAWVLDFSRAEPGSEEIALDGDVAEFLAASYALVGADRAVAAALEVLGRDRVAAASRRLLLPALTPATRGALKKVEGGLQPLVDAATTAVGIEKPEFAKIERFKPRTLFMAAAFAIVIYVLAPQLEEFSRMGAALESADWAWLPFLVLASVATYVGCGLGLTGSSPGRSSAVKGSLVALAGSFVALFSPPGVSTLGLNVRFLQKEGYPTPVAISASAAKETATGVMHVFLVIVFGLWAGTSGVLDSVLGDLPPTHIIILVVIGVLMLIGIALAVPVVRRFTAARVLPAVKDAAGAMKAVMASPRKLALLLGGVGLVPIGYGAALFFAVRALDPTADFVAIMLVSLTAGAVASAAPTPGGIGAVEAVLTAALTAIGIASSTALAGVLIYRAFTFWLPIPPGGIAFRMLTSRDVL</sequence>
<dbReference type="EMBL" id="PDJD01000001">
    <property type="protein sequence ID" value="PFG20869.1"/>
    <property type="molecule type" value="Genomic_DNA"/>
</dbReference>
<feature type="transmembrane region" description="Helical" evidence="7">
    <location>
        <begin position="669"/>
        <end position="689"/>
    </location>
</feature>
<keyword evidence="3 7" id="KW-0812">Transmembrane</keyword>
<name>A0A2A9D4U0_9MICO</name>
<dbReference type="GO" id="GO:0005886">
    <property type="term" value="C:plasma membrane"/>
    <property type="evidence" value="ECO:0007669"/>
    <property type="project" value="UniProtKB-SubCell"/>
</dbReference>
<feature type="transmembrane region" description="Helical" evidence="7">
    <location>
        <begin position="37"/>
        <end position="58"/>
    </location>
</feature>
<protein>
    <submittedName>
        <fullName evidence="8">Uncharacterized membrane protein YbhN (UPF0104 family)</fullName>
    </submittedName>
</protein>
<feature type="transmembrane region" description="Helical" evidence="7">
    <location>
        <begin position="197"/>
        <end position="217"/>
    </location>
</feature>
<evidence type="ECO:0000256" key="2">
    <source>
        <dbReference type="ARBA" id="ARBA00022475"/>
    </source>
</evidence>
<dbReference type="PANTHER" id="PTHR39087:SF2">
    <property type="entry name" value="UPF0104 MEMBRANE PROTEIN MJ1595"/>
    <property type="match status" value="1"/>
</dbReference>
<feature type="transmembrane region" description="Helical" evidence="7">
    <location>
        <begin position="585"/>
        <end position="606"/>
    </location>
</feature>
<keyword evidence="2" id="KW-1003">Cell membrane</keyword>
<keyword evidence="4 7" id="KW-1133">Transmembrane helix</keyword>
<feature type="transmembrane region" description="Helical" evidence="7">
    <location>
        <begin position="751"/>
        <end position="776"/>
    </location>
</feature>
<evidence type="ECO:0000256" key="5">
    <source>
        <dbReference type="ARBA" id="ARBA00023136"/>
    </source>
</evidence>
<feature type="transmembrane region" description="Helical" evidence="7">
    <location>
        <begin position="701"/>
        <end position="722"/>
    </location>
</feature>
<accession>A0A2A9D4U0</accession>
<comment type="subcellular location">
    <subcellularLocation>
        <location evidence="1">Cell membrane</location>
        <topology evidence="1">Multi-pass membrane protein</topology>
    </subcellularLocation>
</comment>
<dbReference type="PANTHER" id="PTHR39087">
    <property type="entry name" value="UPF0104 MEMBRANE PROTEIN MJ1595"/>
    <property type="match status" value="1"/>
</dbReference>
<evidence type="ECO:0000256" key="1">
    <source>
        <dbReference type="ARBA" id="ARBA00004651"/>
    </source>
</evidence>
<comment type="caution">
    <text evidence="8">The sequence shown here is derived from an EMBL/GenBank/DDBJ whole genome shotgun (WGS) entry which is preliminary data.</text>
</comment>
<evidence type="ECO:0000313" key="8">
    <source>
        <dbReference type="EMBL" id="PFG20869.1"/>
    </source>
</evidence>
<feature type="region of interest" description="Disordered" evidence="6">
    <location>
        <begin position="380"/>
        <end position="405"/>
    </location>
</feature>